<feature type="compositionally biased region" description="Basic and acidic residues" evidence="2">
    <location>
        <begin position="321"/>
        <end position="331"/>
    </location>
</feature>
<evidence type="ECO:0000313" key="4">
    <source>
        <dbReference type="EMBL" id="KAK6746378.1"/>
    </source>
</evidence>
<dbReference type="Pfam" id="PF14438">
    <property type="entry name" value="SM-ATX"/>
    <property type="match status" value="1"/>
</dbReference>
<organism evidence="4 5">
    <name type="scientific">Necator americanus</name>
    <name type="common">Human hookworm</name>
    <dbReference type="NCBI Taxonomy" id="51031"/>
    <lineage>
        <taxon>Eukaryota</taxon>
        <taxon>Metazoa</taxon>
        <taxon>Ecdysozoa</taxon>
        <taxon>Nematoda</taxon>
        <taxon>Chromadorea</taxon>
        <taxon>Rhabditida</taxon>
        <taxon>Rhabditina</taxon>
        <taxon>Rhabditomorpha</taxon>
        <taxon>Strongyloidea</taxon>
        <taxon>Ancylostomatidae</taxon>
        <taxon>Bunostominae</taxon>
        <taxon>Necator</taxon>
    </lineage>
</organism>
<feature type="compositionally biased region" description="Polar residues" evidence="2">
    <location>
        <begin position="242"/>
        <end position="252"/>
    </location>
</feature>
<feature type="compositionally biased region" description="Low complexity" evidence="2">
    <location>
        <begin position="761"/>
        <end position="776"/>
    </location>
</feature>
<accession>A0ABR1D8Q8</accession>
<dbReference type="InterPro" id="IPR009604">
    <property type="entry name" value="LsmAD_domain"/>
</dbReference>
<reference evidence="4 5" key="1">
    <citation type="submission" date="2023-08" db="EMBL/GenBank/DDBJ databases">
        <title>A Necator americanus chromosomal reference genome.</title>
        <authorList>
            <person name="Ilik V."/>
            <person name="Petrzelkova K.J."/>
            <person name="Pardy F."/>
            <person name="Fuh T."/>
            <person name="Niatou-Singa F.S."/>
            <person name="Gouil Q."/>
            <person name="Baker L."/>
            <person name="Ritchie M.E."/>
            <person name="Jex A.R."/>
            <person name="Gazzola D."/>
            <person name="Li H."/>
            <person name="Toshio Fujiwara R."/>
            <person name="Zhan B."/>
            <person name="Aroian R.V."/>
            <person name="Pafco B."/>
            <person name="Schwarz E.M."/>
        </authorList>
    </citation>
    <scope>NUCLEOTIDE SEQUENCE [LARGE SCALE GENOMIC DNA]</scope>
    <source>
        <strain evidence="4 5">Aroian</strain>
        <tissue evidence="4">Whole animal</tissue>
    </source>
</reference>
<feature type="compositionally biased region" description="Low complexity" evidence="2">
    <location>
        <begin position="480"/>
        <end position="496"/>
    </location>
</feature>
<proteinExistence type="inferred from homology"/>
<feature type="region of interest" description="Disordered" evidence="2">
    <location>
        <begin position="197"/>
        <end position="518"/>
    </location>
</feature>
<dbReference type="Proteomes" id="UP001303046">
    <property type="component" value="Unassembled WGS sequence"/>
</dbReference>
<dbReference type="SMART" id="SM01272">
    <property type="entry name" value="LsmAD"/>
    <property type="match status" value="1"/>
</dbReference>
<feature type="compositionally biased region" description="Polar residues" evidence="2">
    <location>
        <begin position="282"/>
        <end position="294"/>
    </location>
</feature>
<feature type="compositionally biased region" description="Basic and acidic residues" evidence="2">
    <location>
        <begin position="262"/>
        <end position="275"/>
    </location>
</feature>
<evidence type="ECO:0000256" key="2">
    <source>
        <dbReference type="SAM" id="MobiDB-lite"/>
    </source>
</evidence>
<feature type="domain" description="LsmAD" evidence="3">
    <location>
        <begin position="163"/>
        <end position="227"/>
    </location>
</feature>
<feature type="compositionally biased region" description="Polar residues" evidence="2">
    <location>
        <begin position="425"/>
        <end position="440"/>
    </location>
</feature>
<feature type="region of interest" description="Disordered" evidence="2">
    <location>
        <begin position="854"/>
        <end position="964"/>
    </location>
</feature>
<feature type="compositionally biased region" description="Low complexity" evidence="2">
    <location>
        <begin position="927"/>
        <end position="937"/>
    </location>
</feature>
<protein>
    <recommendedName>
        <fullName evidence="3">LsmAD domain-containing protein</fullName>
    </recommendedName>
</protein>
<keyword evidence="5" id="KW-1185">Reference proteome</keyword>
<dbReference type="PANTHER" id="PTHR12854:SF7">
    <property type="entry name" value="ATAXIN-2 HOMOLOG"/>
    <property type="match status" value="1"/>
</dbReference>
<sequence length="1008" mass="108128">MNVVEGVYANHALLTIINDLVGKEVLVEAVDGAKYSGIFCACSPEFDIGLRHAYKITTGNSENLLPKREDMTAKMLFKFSDIVAMSALMNEEKVIRGFATDRDYHMKQQNGRLEGEEHELQEWSADEEGEEIEPLDQMPDQRQRYQRNNGWNVEEMFNTNSQMGVQSTYEEDLRQYTTAPVEGSEEDRRRADQIAREIESSQQSKFNARLENDDDERDLDKVTTEDDFEMQNKRGSGGGQRGNFSNRNQRNGASGPPLGNRRTAEVVKGSQERRGGGTTGRYPTQQHNMNSPQNRGMPGNKYESRARPTGQELQENFNEFSMKEGNPRKDPPQGQTTRTYENKNQNQSNKILLEPRSSASPRGAPSDPKSQPGAAARRADGLRGWNQEFNNNYRPEGKVDTPRESPARPVPPAPSGNAWARGPPTSVTNAHNSSQQATPTPASPSHAVETSPQDPMPNSTHDQPADQSPATASSPRTEGSSPTVASAPASNTPTASHEATPDSVAASATTEKEEGTKKFTFNVNAPAFKPRSAQAQIQAQQVGPPPGGPPQAMMGAVPMVPAGVPIQTAMPPPGMLPTMQTGQPPVLVQWQGAPGQQYQMPGYQYVVTGGQPVSMMPGQPMAMGGPRPGGPPAVAFQQGSRRQVMVPHTAAQWQPHVMQVGQGMVPYAYQSFSVQTGASGGGSGGVVPPPPPQGGFAGPQAPPPQMMPGTPQAAAPPPGIYPQRFVPAQGYVLPQAGVQGQTRFPTPQQTPHQGMETAHFPAQGAPGSAAASTGPNSQPPTPGPSPAQGGRGGSPGGQQAAAMQQSVGPPPPQQFMTPASAAPPPHFYATAQPVYGMYSAPTGQGMVVYGGPGGVPMAMPPTHHDPSMMQQPHPQQSQQQQQQQQGGGVPPPHQQYAIPHEGYGNFVQAAPFYQQPPPNQMSRQNSAPQAVYQQQGPGAPPPQQQQQQQQAPPPNPPSTAPPQQHLGSFWTLACDRCEVCACSIAGDLQSLELRSFFLSSCVPHFFMF</sequence>
<dbReference type="InterPro" id="IPR045117">
    <property type="entry name" value="ATXN2-like"/>
</dbReference>
<feature type="compositionally biased region" description="Polar residues" evidence="2">
    <location>
        <begin position="740"/>
        <end position="752"/>
    </location>
</feature>
<evidence type="ECO:0000259" key="3">
    <source>
        <dbReference type="SMART" id="SM01272"/>
    </source>
</evidence>
<comment type="caution">
    <text evidence="4">The sequence shown here is derived from an EMBL/GenBank/DDBJ whole genome shotgun (WGS) entry which is preliminary data.</text>
</comment>
<dbReference type="EMBL" id="JAVFWL010000003">
    <property type="protein sequence ID" value="KAK6746378.1"/>
    <property type="molecule type" value="Genomic_DNA"/>
</dbReference>
<feature type="compositionally biased region" description="Low complexity" evidence="2">
    <location>
        <begin position="797"/>
        <end position="807"/>
    </location>
</feature>
<dbReference type="InterPro" id="IPR025852">
    <property type="entry name" value="SM_dom_ATX"/>
</dbReference>
<evidence type="ECO:0000256" key="1">
    <source>
        <dbReference type="ARBA" id="ARBA00007503"/>
    </source>
</evidence>
<feature type="compositionally biased region" description="Low complexity" evidence="2">
    <location>
        <begin position="355"/>
        <end position="376"/>
    </location>
</feature>
<feature type="region of interest" description="Disordered" evidence="2">
    <location>
        <begin position="678"/>
        <end position="717"/>
    </location>
</feature>
<dbReference type="Pfam" id="PF06741">
    <property type="entry name" value="LsmAD"/>
    <property type="match status" value="1"/>
</dbReference>
<gene>
    <name evidence="4" type="primary">Necator_chrIII.g13236</name>
    <name evidence="4" type="ORF">RB195_012469</name>
</gene>
<evidence type="ECO:0000313" key="5">
    <source>
        <dbReference type="Proteomes" id="UP001303046"/>
    </source>
</evidence>
<feature type="compositionally biased region" description="Low complexity" evidence="2">
    <location>
        <begin position="855"/>
        <end position="884"/>
    </location>
</feature>
<feature type="region of interest" description="Disordered" evidence="2">
    <location>
        <begin position="740"/>
        <end position="823"/>
    </location>
</feature>
<feature type="compositionally biased region" description="Polar residues" evidence="2">
    <location>
        <begin position="448"/>
        <end position="479"/>
    </location>
</feature>
<feature type="compositionally biased region" description="Polar residues" evidence="2">
    <location>
        <begin position="333"/>
        <end position="350"/>
    </location>
</feature>
<name>A0ABR1D8Q8_NECAM</name>
<feature type="compositionally biased region" description="Basic and acidic residues" evidence="2">
    <location>
        <begin position="395"/>
        <end position="406"/>
    </location>
</feature>
<feature type="compositionally biased region" description="Pro residues" evidence="2">
    <location>
        <begin position="951"/>
        <end position="960"/>
    </location>
</feature>
<dbReference type="PANTHER" id="PTHR12854">
    <property type="entry name" value="ATAXIN 2-RELATED"/>
    <property type="match status" value="1"/>
</dbReference>
<comment type="similarity">
    <text evidence="1">Belongs to the ataxin-2 family.</text>
</comment>